<sequence length="222" mass="23458">MLRSTAAANATNAAASSVHATCCTPTSTSGLLHLPSPSTVDDITNPRYNKCAHDPDPDADPRSDPYPDPDADPEPDPRSKLLFGLVIGVGPVVTSILSFPPVFALILELASGTESMLPSGIRSKRYPRWSPSRHASSRPHGFQVALPGRRMSQAPGLDLLTRLVPGDGTNGVTMEAAATGDPERSWMVIDHPFRSLTGRSSSDLTGVKQLADVLGSDNPDLV</sequence>
<evidence type="ECO:0000256" key="1">
    <source>
        <dbReference type="SAM" id="MobiDB-lite"/>
    </source>
</evidence>
<dbReference type="AlphaFoldDB" id="A0ABD3BAU8"/>
<evidence type="ECO:0000313" key="4">
    <source>
        <dbReference type="Proteomes" id="UP001632038"/>
    </source>
</evidence>
<feature type="compositionally biased region" description="Basic and acidic residues" evidence="1">
    <location>
        <begin position="51"/>
        <end position="65"/>
    </location>
</feature>
<protein>
    <submittedName>
        <fullName evidence="3">Uncharacterized protein</fullName>
    </submittedName>
</protein>
<keyword evidence="2" id="KW-0812">Transmembrane</keyword>
<dbReference type="Proteomes" id="UP001632038">
    <property type="component" value="Unassembled WGS sequence"/>
</dbReference>
<reference evidence="4" key="1">
    <citation type="journal article" date="2024" name="IScience">
        <title>Strigolactones Initiate the Formation of Haustorium-like Structures in Castilleja.</title>
        <authorList>
            <person name="Buerger M."/>
            <person name="Peterson D."/>
            <person name="Chory J."/>
        </authorList>
    </citation>
    <scope>NUCLEOTIDE SEQUENCE [LARGE SCALE GENOMIC DNA]</scope>
</reference>
<evidence type="ECO:0000313" key="3">
    <source>
        <dbReference type="EMBL" id="KAL3614392.1"/>
    </source>
</evidence>
<gene>
    <name evidence="3" type="ORF">CASFOL_042466</name>
</gene>
<keyword evidence="2" id="KW-0472">Membrane</keyword>
<accession>A0ABD3BAU8</accession>
<organism evidence="3 4">
    <name type="scientific">Castilleja foliolosa</name>
    <dbReference type="NCBI Taxonomy" id="1961234"/>
    <lineage>
        <taxon>Eukaryota</taxon>
        <taxon>Viridiplantae</taxon>
        <taxon>Streptophyta</taxon>
        <taxon>Embryophyta</taxon>
        <taxon>Tracheophyta</taxon>
        <taxon>Spermatophyta</taxon>
        <taxon>Magnoliopsida</taxon>
        <taxon>eudicotyledons</taxon>
        <taxon>Gunneridae</taxon>
        <taxon>Pentapetalae</taxon>
        <taxon>asterids</taxon>
        <taxon>lamiids</taxon>
        <taxon>Lamiales</taxon>
        <taxon>Orobanchaceae</taxon>
        <taxon>Pedicularideae</taxon>
        <taxon>Castillejinae</taxon>
        <taxon>Castilleja</taxon>
    </lineage>
</organism>
<proteinExistence type="predicted"/>
<feature type="compositionally biased region" description="Polar residues" evidence="1">
    <location>
        <begin position="31"/>
        <end position="42"/>
    </location>
</feature>
<comment type="caution">
    <text evidence="3">The sequence shown here is derived from an EMBL/GenBank/DDBJ whole genome shotgun (WGS) entry which is preliminary data.</text>
</comment>
<feature type="transmembrane region" description="Helical" evidence="2">
    <location>
        <begin position="81"/>
        <end position="107"/>
    </location>
</feature>
<dbReference type="EMBL" id="JAVIJP010000107">
    <property type="protein sequence ID" value="KAL3614392.1"/>
    <property type="molecule type" value="Genomic_DNA"/>
</dbReference>
<evidence type="ECO:0000256" key="2">
    <source>
        <dbReference type="SAM" id="Phobius"/>
    </source>
</evidence>
<keyword evidence="2" id="KW-1133">Transmembrane helix</keyword>
<feature type="region of interest" description="Disordered" evidence="1">
    <location>
        <begin position="31"/>
        <end position="77"/>
    </location>
</feature>
<name>A0ABD3BAU8_9LAMI</name>
<keyword evidence="4" id="KW-1185">Reference proteome</keyword>